<dbReference type="Proteomes" id="UP000735302">
    <property type="component" value="Unassembled WGS sequence"/>
</dbReference>
<dbReference type="EMBL" id="BLXT01003539">
    <property type="protein sequence ID" value="GFO01778.1"/>
    <property type="molecule type" value="Genomic_DNA"/>
</dbReference>
<gene>
    <name evidence="1" type="ORF">PoB_002828300</name>
</gene>
<evidence type="ECO:0000313" key="2">
    <source>
        <dbReference type="Proteomes" id="UP000735302"/>
    </source>
</evidence>
<proteinExistence type="predicted"/>
<comment type="caution">
    <text evidence="1">The sequence shown here is derived from an EMBL/GenBank/DDBJ whole genome shotgun (WGS) entry which is preliminary data.</text>
</comment>
<accession>A0AAV4A3K9</accession>
<evidence type="ECO:0000313" key="1">
    <source>
        <dbReference type="EMBL" id="GFO01778.1"/>
    </source>
</evidence>
<protein>
    <submittedName>
        <fullName evidence="1">Uncharacterized protein</fullName>
    </submittedName>
</protein>
<dbReference type="AlphaFoldDB" id="A0AAV4A3K9"/>
<organism evidence="1 2">
    <name type="scientific">Plakobranchus ocellatus</name>
    <dbReference type="NCBI Taxonomy" id="259542"/>
    <lineage>
        <taxon>Eukaryota</taxon>
        <taxon>Metazoa</taxon>
        <taxon>Spiralia</taxon>
        <taxon>Lophotrochozoa</taxon>
        <taxon>Mollusca</taxon>
        <taxon>Gastropoda</taxon>
        <taxon>Heterobranchia</taxon>
        <taxon>Euthyneura</taxon>
        <taxon>Panpulmonata</taxon>
        <taxon>Sacoglossa</taxon>
        <taxon>Placobranchoidea</taxon>
        <taxon>Plakobranchidae</taxon>
        <taxon>Plakobranchus</taxon>
    </lineage>
</organism>
<reference evidence="1 2" key="1">
    <citation type="journal article" date="2021" name="Elife">
        <title>Chloroplast acquisition without the gene transfer in kleptoplastic sea slugs, Plakobranchus ocellatus.</title>
        <authorList>
            <person name="Maeda T."/>
            <person name="Takahashi S."/>
            <person name="Yoshida T."/>
            <person name="Shimamura S."/>
            <person name="Takaki Y."/>
            <person name="Nagai Y."/>
            <person name="Toyoda A."/>
            <person name="Suzuki Y."/>
            <person name="Arimoto A."/>
            <person name="Ishii H."/>
            <person name="Satoh N."/>
            <person name="Nishiyama T."/>
            <person name="Hasebe M."/>
            <person name="Maruyama T."/>
            <person name="Minagawa J."/>
            <person name="Obokata J."/>
            <person name="Shigenobu S."/>
        </authorList>
    </citation>
    <scope>NUCLEOTIDE SEQUENCE [LARGE SCALE GENOMIC DNA]</scope>
</reference>
<sequence length="95" mass="10820">MPVSRLAQDKDDYLRIIWDVTIWYHGRGCCACYKFISTECRNVIGALFFRILYRGVGGTVANESTLRSAVTLLWRVRAPPPEPWPDGGPESLRSF</sequence>
<name>A0AAV4A3K9_9GAST</name>
<keyword evidence="2" id="KW-1185">Reference proteome</keyword>